<evidence type="ECO:0000256" key="5">
    <source>
        <dbReference type="PROSITE-ProRule" id="PRU00042"/>
    </source>
</evidence>
<feature type="region of interest" description="Disordered" evidence="6">
    <location>
        <begin position="312"/>
        <end position="344"/>
    </location>
</feature>
<keyword evidence="4" id="KW-0862">Zinc</keyword>
<feature type="compositionally biased region" description="Basic residues" evidence="6">
    <location>
        <begin position="335"/>
        <end position="344"/>
    </location>
</feature>
<proteinExistence type="predicted"/>
<evidence type="ECO:0000256" key="2">
    <source>
        <dbReference type="ARBA" id="ARBA00022737"/>
    </source>
</evidence>
<dbReference type="GO" id="GO:0005634">
    <property type="term" value="C:nucleus"/>
    <property type="evidence" value="ECO:0007669"/>
    <property type="project" value="UniProtKB-ARBA"/>
</dbReference>
<dbReference type="SMART" id="SM00355">
    <property type="entry name" value="ZnF_C2H2"/>
    <property type="match status" value="5"/>
</dbReference>
<keyword evidence="2" id="KW-0677">Repeat</keyword>
<comment type="caution">
    <text evidence="8">The sequence shown here is derived from an EMBL/GenBank/DDBJ whole genome shotgun (WGS) entry which is preliminary data.</text>
</comment>
<dbReference type="AlphaFoldDB" id="A0A1W0XBA4"/>
<keyword evidence="3 5" id="KW-0863">Zinc-finger</keyword>
<evidence type="ECO:0000256" key="1">
    <source>
        <dbReference type="ARBA" id="ARBA00022723"/>
    </source>
</evidence>
<dbReference type="OrthoDB" id="10015593at2759"/>
<feature type="domain" description="C2H2-type" evidence="7">
    <location>
        <begin position="139"/>
        <end position="170"/>
    </location>
</feature>
<evidence type="ECO:0000259" key="7">
    <source>
        <dbReference type="PROSITE" id="PS50157"/>
    </source>
</evidence>
<evidence type="ECO:0000256" key="3">
    <source>
        <dbReference type="ARBA" id="ARBA00022771"/>
    </source>
</evidence>
<organism evidence="8 9">
    <name type="scientific">Hypsibius exemplaris</name>
    <name type="common">Freshwater tardigrade</name>
    <dbReference type="NCBI Taxonomy" id="2072580"/>
    <lineage>
        <taxon>Eukaryota</taxon>
        <taxon>Metazoa</taxon>
        <taxon>Ecdysozoa</taxon>
        <taxon>Tardigrada</taxon>
        <taxon>Eutardigrada</taxon>
        <taxon>Parachela</taxon>
        <taxon>Hypsibioidea</taxon>
        <taxon>Hypsibiidae</taxon>
        <taxon>Hypsibius</taxon>
    </lineage>
</organism>
<dbReference type="EMBL" id="MTYJ01000005">
    <property type="protein sequence ID" value="OQV24783.1"/>
    <property type="molecule type" value="Genomic_DNA"/>
</dbReference>
<evidence type="ECO:0000313" key="8">
    <source>
        <dbReference type="EMBL" id="OQV24783.1"/>
    </source>
</evidence>
<dbReference type="InterPro" id="IPR013087">
    <property type="entry name" value="Znf_C2H2_type"/>
</dbReference>
<dbReference type="PANTHER" id="PTHR24379:SF121">
    <property type="entry name" value="C2H2-TYPE DOMAIN-CONTAINING PROTEIN"/>
    <property type="match status" value="1"/>
</dbReference>
<dbReference type="Gene3D" id="3.30.160.60">
    <property type="entry name" value="Classic Zinc Finger"/>
    <property type="match status" value="2"/>
</dbReference>
<sequence length="468" mass="52401">MDSIAITEKSFDSFTQLLQETKEQLATAPKPKKLRRIRMKEALVIPPPHQQNVKVLTIPEEDGVLNLSLSGPCSPAEMPSPLPLLASLVLSSPARTLTPAPVKVEREYHCKKCGAFKTTDKNLLSDHQREFHIDPDKVLECPFREEGCRFVTAYKQHLEYHVRNHAGSKPFNCPEPGCGYTCINKSMLTSHMRAHSSISEHQCSCGYSTKYRHSFKLHLSGRSGEEHSPLTPFKGSLSLSLSMVAATPKQSRMKLPKLKMPRIPRSIKAELAPQRERRAYRKKQKTVEDGVGGEYDQLFAGYMCEETTPTYEAIEGTPSPSSLGSDATGRDGTPTRRRRGRKGPAFRLDVLQRLQGPAIVEDEEWEFVQALSPQEAVQRSFLVHEEEGRKSAVKTSQPTVAAEVNSTRSDSFYCRHCRIAFEDEVLYALHCGFHRSKEEPFTCACGHVAADKVQFFMHIAQAAHAVPV</sequence>
<accession>A0A1W0XBA4</accession>
<evidence type="ECO:0000313" key="9">
    <source>
        <dbReference type="Proteomes" id="UP000192578"/>
    </source>
</evidence>
<dbReference type="PROSITE" id="PS00028">
    <property type="entry name" value="ZINC_FINGER_C2H2_1"/>
    <property type="match status" value="2"/>
</dbReference>
<dbReference type="SUPFAM" id="SSF57667">
    <property type="entry name" value="beta-beta-alpha zinc fingers"/>
    <property type="match status" value="1"/>
</dbReference>
<protein>
    <recommendedName>
        <fullName evidence="7">C2H2-type domain-containing protein</fullName>
    </recommendedName>
</protein>
<dbReference type="PROSITE" id="PS50157">
    <property type="entry name" value="ZINC_FINGER_C2H2_2"/>
    <property type="match status" value="2"/>
</dbReference>
<dbReference type="GO" id="GO:0008270">
    <property type="term" value="F:zinc ion binding"/>
    <property type="evidence" value="ECO:0007669"/>
    <property type="project" value="UniProtKB-KW"/>
</dbReference>
<dbReference type="FunFam" id="3.30.160.60:FF:000446">
    <property type="entry name" value="Zinc finger protein"/>
    <property type="match status" value="1"/>
</dbReference>
<dbReference type="PANTHER" id="PTHR24379">
    <property type="entry name" value="KRAB AND ZINC FINGER DOMAIN-CONTAINING"/>
    <property type="match status" value="1"/>
</dbReference>
<keyword evidence="9" id="KW-1185">Reference proteome</keyword>
<gene>
    <name evidence="8" type="ORF">BV898_01373</name>
</gene>
<evidence type="ECO:0000256" key="6">
    <source>
        <dbReference type="SAM" id="MobiDB-lite"/>
    </source>
</evidence>
<keyword evidence="1" id="KW-0479">Metal-binding</keyword>
<dbReference type="Proteomes" id="UP000192578">
    <property type="component" value="Unassembled WGS sequence"/>
</dbReference>
<feature type="domain" description="C2H2-type" evidence="7">
    <location>
        <begin position="171"/>
        <end position="200"/>
    </location>
</feature>
<name>A0A1W0XBA4_HYPEX</name>
<evidence type="ECO:0000256" key="4">
    <source>
        <dbReference type="ARBA" id="ARBA00022833"/>
    </source>
</evidence>
<reference evidence="9" key="1">
    <citation type="submission" date="2017-01" db="EMBL/GenBank/DDBJ databases">
        <title>Comparative genomics of anhydrobiosis in the tardigrade Hypsibius dujardini.</title>
        <authorList>
            <person name="Yoshida Y."/>
            <person name="Koutsovoulos G."/>
            <person name="Laetsch D."/>
            <person name="Stevens L."/>
            <person name="Kumar S."/>
            <person name="Horikawa D."/>
            <person name="Ishino K."/>
            <person name="Komine S."/>
            <person name="Tomita M."/>
            <person name="Blaxter M."/>
            <person name="Arakawa K."/>
        </authorList>
    </citation>
    <scope>NUCLEOTIDE SEQUENCE [LARGE SCALE GENOMIC DNA]</scope>
    <source>
        <strain evidence="9">Z151</strain>
    </source>
</reference>
<dbReference type="InterPro" id="IPR036236">
    <property type="entry name" value="Znf_C2H2_sf"/>
</dbReference>